<dbReference type="Gene3D" id="1.10.287.110">
    <property type="entry name" value="DnaJ domain"/>
    <property type="match status" value="1"/>
</dbReference>
<dbReference type="PANTHER" id="PTHR44825">
    <property type="match status" value="1"/>
</dbReference>
<reference evidence="4 5" key="1">
    <citation type="journal article" date="2024" name="Proc. Natl. Acad. Sci. U.S.A.">
        <title>The genetic regulatory architecture and epigenomic basis for age-related changes in rattlesnake venom.</title>
        <authorList>
            <person name="Hogan M.P."/>
            <person name="Holding M.L."/>
            <person name="Nystrom G.S."/>
            <person name="Colston T.J."/>
            <person name="Bartlett D.A."/>
            <person name="Mason A.J."/>
            <person name="Ellsworth S.A."/>
            <person name="Rautsaw R.M."/>
            <person name="Lawrence K.C."/>
            <person name="Strickland J.L."/>
            <person name="He B."/>
            <person name="Fraser P."/>
            <person name="Margres M.J."/>
            <person name="Gilbert D.M."/>
            <person name="Gibbs H.L."/>
            <person name="Parkinson C.L."/>
            <person name="Rokyta D.R."/>
        </authorList>
    </citation>
    <scope>NUCLEOTIDE SEQUENCE [LARGE SCALE GENOMIC DNA]</scope>
    <source>
        <strain evidence="4">DRR0105</strain>
    </source>
</reference>
<dbReference type="PANTHER" id="PTHR44825:SF1">
    <property type="entry name" value="DNAJ HOMOLOG SUBFAMILY C MEMBER 4"/>
    <property type="match status" value="1"/>
</dbReference>
<feature type="transmembrane region" description="Helical" evidence="2">
    <location>
        <begin position="200"/>
        <end position="219"/>
    </location>
</feature>
<feature type="region of interest" description="Disordered" evidence="1">
    <location>
        <begin position="108"/>
        <end position="147"/>
    </location>
</feature>
<dbReference type="AlphaFoldDB" id="A0AAW1AMH9"/>
<feature type="compositionally biased region" description="Basic and acidic residues" evidence="1">
    <location>
        <begin position="118"/>
        <end position="127"/>
    </location>
</feature>
<feature type="compositionally biased region" description="Polar residues" evidence="1">
    <location>
        <begin position="271"/>
        <end position="281"/>
    </location>
</feature>
<dbReference type="InterPro" id="IPR001623">
    <property type="entry name" value="DnaJ_domain"/>
</dbReference>
<feature type="region of interest" description="Disordered" evidence="1">
    <location>
        <begin position="246"/>
        <end position="281"/>
    </location>
</feature>
<gene>
    <name evidence="4" type="ORF">NXF25_018498</name>
</gene>
<dbReference type="SUPFAM" id="SSF46565">
    <property type="entry name" value="Chaperone J-domain"/>
    <property type="match status" value="1"/>
</dbReference>
<evidence type="ECO:0000313" key="5">
    <source>
        <dbReference type="Proteomes" id="UP001474421"/>
    </source>
</evidence>
<keyword evidence="5" id="KW-1185">Reference proteome</keyword>
<keyword evidence="2" id="KW-0472">Membrane</keyword>
<comment type="caution">
    <text evidence="4">The sequence shown here is derived from an EMBL/GenBank/DDBJ whole genome shotgun (WGS) entry which is preliminary data.</text>
</comment>
<feature type="domain" description="J" evidence="3">
    <location>
        <begin position="38"/>
        <end position="103"/>
    </location>
</feature>
<dbReference type="InterPro" id="IPR036869">
    <property type="entry name" value="J_dom_sf"/>
</dbReference>
<dbReference type="EMBL" id="JAOTOJ010000019">
    <property type="protein sequence ID" value="KAK9391168.1"/>
    <property type="molecule type" value="Genomic_DNA"/>
</dbReference>
<dbReference type="CDD" id="cd06257">
    <property type="entry name" value="DnaJ"/>
    <property type="match status" value="1"/>
</dbReference>
<evidence type="ECO:0000313" key="4">
    <source>
        <dbReference type="EMBL" id="KAK9391168.1"/>
    </source>
</evidence>
<protein>
    <submittedName>
        <fullName evidence="4">DnaJ subfamily C member 4-like</fullName>
    </submittedName>
</protein>
<organism evidence="4 5">
    <name type="scientific">Crotalus adamanteus</name>
    <name type="common">Eastern diamondback rattlesnake</name>
    <dbReference type="NCBI Taxonomy" id="8729"/>
    <lineage>
        <taxon>Eukaryota</taxon>
        <taxon>Metazoa</taxon>
        <taxon>Chordata</taxon>
        <taxon>Craniata</taxon>
        <taxon>Vertebrata</taxon>
        <taxon>Euteleostomi</taxon>
        <taxon>Lepidosauria</taxon>
        <taxon>Squamata</taxon>
        <taxon>Bifurcata</taxon>
        <taxon>Unidentata</taxon>
        <taxon>Episquamata</taxon>
        <taxon>Toxicofera</taxon>
        <taxon>Serpentes</taxon>
        <taxon>Colubroidea</taxon>
        <taxon>Viperidae</taxon>
        <taxon>Crotalinae</taxon>
        <taxon>Crotalus</taxon>
    </lineage>
</organism>
<evidence type="ECO:0000256" key="2">
    <source>
        <dbReference type="SAM" id="Phobius"/>
    </source>
</evidence>
<name>A0AAW1AMH9_CROAD</name>
<evidence type="ECO:0000259" key="3">
    <source>
        <dbReference type="PROSITE" id="PS50076"/>
    </source>
</evidence>
<proteinExistence type="predicted"/>
<dbReference type="Pfam" id="PF00226">
    <property type="entry name" value="DnaJ"/>
    <property type="match status" value="1"/>
</dbReference>
<dbReference type="Proteomes" id="UP001474421">
    <property type="component" value="Unassembled WGS sequence"/>
</dbReference>
<accession>A0AAW1AMH9</accession>
<dbReference type="PROSITE" id="PS50076">
    <property type="entry name" value="DNAJ_2"/>
    <property type="match status" value="1"/>
</dbReference>
<dbReference type="InterPro" id="IPR052763">
    <property type="entry name" value="DnaJ_C4"/>
</dbReference>
<feature type="region of interest" description="Disordered" evidence="1">
    <location>
        <begin position="400"/>
        <end position="429"/>
    </location>
</feature>
<sequence>MALANLHFLCRCCQRCQNSQHLAFSSTIYGWSSVRNISHYEVLGIKQNATSKEIKQAFFKKSKQLHPDSDPTNPELHSQFVKLNEAYNVLSKERSRRDYDAQQTLWKAWPGPEAQRPSARDPFDPLHVHRQQRSGQQAWEGQGPRRHSAEDFFHSDHFRATGRNPDPSEDDAYWQEFHKTPPEWYSDQEFRRRQQRNLRTVIYCLLIMSGSLVVHFVSYRQIAKLHTGFMNERDHMISQALIKAKEQGRARHKERLQQKRTPVLQEDPTKPQDSVNDPLPSSSMANLWLPARLLSFPTSLGCLPSPPQPGTLRSHERHSLATLPSLQSPAFWRPPASQLPVWAGGGQAQPAHLRPGLRLAPWASPLPPVPLKSRLPFFIWSRENSRLLLSQRAWQQLAAPLPKQSQLAPSHGQGHRAKPPPPCPLDLTHHERSLWAPLSSLSGSLAAARRLANDSASPKEEGGWT</sequence>
<dbReference type="SMART" id="SM00271">
    <property type="entry name" value="DnaJ"/>
    <property type="match status" value="1"/>
</dbReference>
<dbReference type="PRINTS" id="PR00625">
    <property type="entry name" value="JDOMAIN"/>
</dbReference>
<evidence type="ECO:0000256" key="1">
    <source>
        <dbReference type="SAM" id="MobiDB-lite"/>
    </source>
</evidence>
<keyword evidence="2" id="KW-1133">Transmembrane helix</keyword>
<keyword evidence="2" id="KW-0812">Transmembrane</keyword>